<dbReference type="AlphaFoldDB" id="A0A1Y0CZJ1"/>
<dbReference type="Pfam" id="PF10675">
    <property type="entry name" value="DUF2489"/>
    <property type="match status" value="1"/>
</dbReference>
<evidence type="ECO:0000313" key="3">
    <source>
        <dbReference type="Proteomes" id="UP000243793"/>
    </source>
</evidence>
<evidence type="ECO:0000313" key="2">
    <source>
        <dbReference type="EMBL" id="ART80414.1"/>
    </source>
</evidence>
<feature type="domain" description="DUF2489" evidence="1">
    <location>
        <begin position="16"/>
        <end position="143"/>
    </location>
</feature>
<organism evidence="2 3">
    <name type="scientific">Oceanisphaera avium</name>
    <dbReference type="NCBI Taxonomy" id="1903694"/>
    <lineage>
        <taxon>Bacteria</taxon>
        <taxon>Pseudomonadati</taxon>
        <taxon>Pseudomonadota</taxon>
        <taxon>Gammaproteobacteria</taxon>
        <taxon>Aeromonadales</taxon>
        <taxon>Aeromonadaceae</taxon>
        <taxon>Oceanisphaera</taxon>
    </lineage>
</organism>
<accession>A0A1Y0CZJ1</accession>
<dbReference type="OrthoDB" id="5293867at2"/>
<gene>
    <name evidence="2" type="ORF">CBP12_09880</name>
</gene>
<dbReference type="InterPro" id="IPR019617">
    <property type="entry name" value="DUF2489"/>
</dbReference>
<reference evidence="3" key="1">
    <citation type="submission" date="2017-05" db="EMBL/GenBank/DDBJ databases">
        <authorList>
            <person name="Sung H."/>
        </authorList>
    </citation>
    <scope>NUCLEOTIDE SEQUENCE [LARGE SCALE GENOMIC DNA]</scope>
    <source>
        <strain evidence="3">AMac2203</strain>
    </source>
</reference>
<name>A0A1Y0CZJ1_9GAMM</name>
<dbReference type="KEGG" id="ocm:CBP12_09880"/>
<proteinExistence type="predicted"/>
<dbReference type="Proteomes" id="UP000243793">
    <property type="component" value="Chromosome"/>
</dbReference>
<sequence>MMSAWVIAALIGGAIILALAIYAGKLLGQVKAQALRQTQAVMVRNERILDSIRTIALAVSQEQCNPSEGAIRLTNLLNALQFNEPRDFANEYPGLYELYEKVKDMPTHEARNNFKRNEIMRLDMQRAGFELELAAQIKTEAIALSGLTLPSA</sequence>
<protein>
    <recommendedName>
        <fullName evidence="1">DUF2489 domain-containing protein</fullName>
    </recommendedName>
</protein>
<dbReference type="RefSeq" id="WP_086964280.1">
    <property type="nucleotide sequence ID" value="NZ_CP021376.1"/>
</dbReference>
<evidence type="ECO:0000259" key="1">
    <source>
        <dbReference type="Pfam" id="PF10675"/>
    </source>
</evidence>
<keyword evidence="3" id="KW-1185">Reference proteome</keyword>
<dbReference type="EMBL" id="CP021376">
    <property type="protein sequence ID" value="ART80414.1"/>
    <property type="molecule type" value="Genomic_DNA"/>
</dbReference>